<reference evidence="5" key="1">
    <citation type="submission" date="2021-07" db="EMBL/GenBank/DDBJ databases">
        <title>New genus and species of the family Alcaligenaceae.</title>
        <authorList>
            <person name="Hahn M.W."/>
        </authorList>
    </citation>
    <scope>NUCLEOTIDE SEQUENCE</scope>
    <source>
        <strain evidence="5">LF4-65</strain>
    </source>
</reference>
<evidence type="ECO:0000256" key="2">
    <source>
        <dbReference type="ARBA" id="ARBA00023186"/>
    </source>
</evidence>
<gene>
    <name evidence="3" type="primary">ureD</name>
    <name evidence="5" type="ORF">KZZ10_11470</name>
</gene>
<keyword evidence="4" id="KW-0812">Transmembrane</keyword>
<dbReference type="PANTHER" id="PTHR33643">
    <property type="entry name" value="UREASE ACCESSORY PROTEIN D"/>
    <property type="match status" value="1"/>
</dbReference>
<sequence>MGQFGANLYVMKDFAAIESSRPFARLGMLSGIILAYGFYMHLYQQMRWSKPSESMSEAAFWSSWQARLELDFSIAPTSELGKTRLHHKHFGPLRIQKALYPEGASPCHAIIVHPPGGIAAGDQLEVQVACEVGSHGLVTTPSAAKWYGAESDTVASQQIDMTLDGYFEWLPQETIVFNRARVVSDIAIRVSAQGATIGWDHLIFGRQASGETFAEGNFKQTLRLDVDGDLVWLDRMVLQGSDPLFASPIGLRGHFAFATIWAVLPGDKEWGEAALQTLRLEAKGVAWTVLHQRVVVGRILAPAMDIKLLLQAAWMSLRPIVLERPAVAPRLWAT</sequence>
<keyword evidence="4" id="KW-0472">Membrane</keyword>
<evidence type="ECO:0000313" key="5">
    <source>
        <dbReference type="EMBL" id="MBZ1351265.1"/>
    </source>
</evidence>
<dbReference type="AlphaFoldDB" id="A0A953N9Z6"/>
<name>A0A953N9Z6_9BURK</name>
<comment type="subunit">
    <text evidence="3">UreD, UreF and UreG form a complex that acts as a GTP-hydrolysis-dependent molecular chaperone, activating the urease apoprotein by helping to assemble the nickel containing metallocenter of UreC. The UreE protein probably delivers the nickel.</text>
</comment>
<dbReference type="GO" id="GO:0005737">
    <property type="term" value="C:cytoplasm"/>
    <property type="evidence" value="ECO:0007669"/>
    <property type="project" value="UniProtKB-SubCell"/>
</dbReference>
<dbReference type="GO" id="GO:0016151">
    <property type="term" value="F:nickel cation binding"/>
    <property type="evidence" value="ECO:0007669"/>
    <property type="project" value="UniProtKB-UniRule"/>
</dbReference>
<evidence type="ECO:0000256" key="1">
    <source>
        <dbReference type="ARBA" id="ARBA00007177"/>
    </source>
</evidence>
<evidence type="ECO:0000313" key="6">
    <source>
        <dbReference type="Proteomes" id="UP000739565"/>
    </source>
</evidence>
<accession>A0A953N9Z6</accession>
<organism evidence="5 6">
    <name type="scientific">Zwartia hollandica</name>
    <dbReference type="NCBI Taxonomy" id="324606"/>
    <lineage>
        <taxon>Bacteria</taxon>
        <taxon>Pseudomonadati</taxon>
        <taxon>Pseudomonadota</taxon>
        <taxon>Betaproteobacteria</taxon>
        <taxon>Burkholderiales</taxon>
        <taxon>Alcaligenaceae</taxon>
        <taxon>Zwartia</taxon>
    </lineage>
</organism>
<comment type="caution">
    <text evidence="5">The sequence shown here is derived from an EMBL/GenBank/DDBJ whole genome shotgun (WGS) entry which is preliminary data.</text>
</comment>
<keyword evidence="6" id="KW-1185">Reference proteome</keyword>
<dbReference type="Proteomes" id="UP000739565">
    <property type="component" value="Unassembled WGS sequence"/>
</dbReference>
<keyword evidence="2 3" id="KW-0143">Chaperone</keyword>
<protein>
    <recommendedName>
        <fullName evidence="3">Urease accessory protein UreD</fullName>
    </recommendedName>
</protein>
<keyword evidence="4" id="KW-1133">Transmembrane helix</keyword>
<dbReference type="PANTHER" id="PTHR33643:SF1">
    <property type="entry name" value="UREASE ACCESSORY PROTEIN D"/>
    <property type="match status" value="1"/>
</dbReference>
<comment type="subcellular location">
    <subcellularLocation>
        <location evidence="3">Cytoplasm</location>
    </subcellularLocation>
</comment>
<dbReference type="RefSeq" id="WP_259661672.1">
    <property type="nucleotide sequence ID" value="NZ_JAHXRI010000010.1"/>
</dbReference>
<dbReference type="EMBL" id="JAHXRI010000010">
    <property type="protein sequence ID" value="MBZ1351265.1"/>
    <property type="molecule type" value="Genomic_DNA"/>
</dbReference>
<dbReference type="HAMAP" id="MF_01384">
    <property type="entry name" value="UreD"/>
    <property type="match status" value="1"/>
</dbReference>
<feature type="transmembrane region" description="Helical" evidence="4">
    <location>
        <begin position="23"/>
        <end position="42"/>
    </location>
</feature>
<dbReference type="InterPro" id="IPR002669">
    <property type="entry name" value="UreD"/>
</dbReference>
<dbReference type="Pfam" id="PF01774">
    <property type="entry name" value="UreD"/>
    <property type="match status" value="1"/>
</dbReference>
<evidence type="ECO:0000256" key="4">
    <source>
        <dbReference type="SAM" id="Phobius"/>
    </source>
</evidence>
<proteinExistence type="inferred from homology"/>
<evidence type="ECO:0000256" key="3">
    <source>
        <dbReference type="HAMAP-Rule" id="MF_01384"/>
    </source>
</evidence>
<keyword evidence="3" id="KW-0963">Cytoplasm</keyword>
<comment type="function">
    <text evidence="3">Required for maturation of urease via the functional incorporation of the urease nickel metallocenter.</text>
</comment>
<comment type="similarity">
    <text evidence="1 3">Belongs to the UreD family.</text>
</comment>
<keyword evidence="3" id="KW-0996">Nickel insertion</keyword>